<dbReference type="AlphaFoldDB" id="A0A844A4I8"/>
<evidence type="ECO:0000313" key="10">
    <source>
        <dbReference type="Proteomes" id="UP000466694"/>
    </source>
</evidence>
<dbReference type="CDD" id="cd13553">
    <property type="entry name" value="PBP2_NrtA_CpmA_like"/>
    <property type="match status" value="1"/>
</dbReference>
<evidence type="ECO:0000256" key="8">
    <source>
        <dbReference type="ARBA" id="ARBA00023136"/>
    </source>
</evidence>
<reference evidence="9 10" key="1">
    <citation type="journal article" date="2013" name="Genome Biol.">
        <title>Comparative genomics of the core and accessory genomes of 48 Sinorhizobium strains comprising five genospecies.</title>
        <authorList>
            <person name="Sugawara M."/>
            <person name="Epstein B."/>
            <person name="Badgley B.D."/>
            <person name="Unno T."/>
            <person name="Xu L."/>
            <person name="Reese J."/>
            <person name="Gyaneshwar P."/>
            <person name="Denny R."/>
            <person name="Mudge J."/>
            <person name="Bharti A.K."/>
            <person name="Farmer A.D."/>
            <person name="May G.D."/>
            <person name="Woodward J.E."/>
            <person name="Medigue C."/>
            <person name="Vallenet D."/>
            <person name="Lajus A."/>
            <person name="Rouy Z."/>
            <person name="Martinez-Vaz B."/>
            <person name="Tiffin P."/>
            <person name="Young N.D."/>
            <person name="Sadowsky M.J."/>
        </authorList>
    </citation>
    <scope>NUCLEOTIDE SEQUENCE [LARGE SCALE GENOMIC DNA]</scope>
    <source>
        <strain evidence="9 10">USDA205</strain>
    </source>
</reference>
<proteinExistence type="inferred from homology"/>
<dbReference type="GO" id="GO:0016020">
    <property type="term" value="C:membrane"/>
    <property type="evidence" value="ECO:0007669"/>
    <property type="project" value="InterPro"/>
</dbReference>
<dbReference type="InterPro" id="IPR010067">
    <property type="entry name" value="ABC_SsuA_sub-bd"/>
</dbReference>
<keyword evidence="8" id="KW-0472">Membrane</keyword>
<comment type="similarity">
    <text evidence="3">Belongs to the bacterial solute-binding protein SsuA/TauA family.</text>
</comment>
<dbReference type="GO" id="GO:0012505">
    <property type="term" value="C:endomembrane system"/>
    <property type="evidence" value="ECO:0007669"/>
    <property type="project" value="UniProtKB-SubCell"/>
</dbReference>
<evidence type="ECO:0000256" key="4">
    <source>
        <dbReference type="ARBA" id="ARBA00022448"/>
    </source>
</evidence>
<dbReference type="RefSeq" id="WP_015633530.1">
    <property type="nucleotide sequence ID" value="NZ_BJNI01000026.1"/>
</dbReference>
<comment type="caution">
    <text evidence="9">The sequence shown here is derived from an EMBL/GenBank/DDBJ whole genome shotgun (WGS) entry which is preliminary data.</text>
</comment>
<evidence type="ECO:0000256" key="6">
    <source>
        <dbReference type="ARBA" id="ARBA00022519"/>
    </source>
</evidence>
<evidence type="ECO:0000313" key="9">
    <source>
        <dbReference type="EMBL" id="MQX08024.1"/>
    </source>
</evidence>
<organism evidence="9 10">
    <name type="scientific">Rhizobium fredii</name>
    <name type="common">Sinorhizobium fredii</name>
    <dbReference type="NCBI Taxonomy" id="380"/>
    <lineage>
        <taxon>Bacteria</taxon>
        <taxon>Pseudomonadati</taxon>
        <taxon>Pseudomonadota</taxon>
        <taxon>Alphaproteobacteria</taxon>
        <taxon>Hyphomicrobiales</taxon>
        <taxon>Rhizobiaceae</taxon>
        <taxon>Sinorhizobium/Ensifer group</taxon>
        <taxon>Sinorhizobium</taxon>
    </lineage>
</organism>
<name>A0A844A4I8_RHIFR</name>
<evidence type="ECO:0000256" key="2">
    <source>
        <dbReference type="ARBA" id="ARBA00004418"/>
    </source>
</evidence>
<dbReference type="GO" id="GO:0042626">
    <property type="term" value="F:ATPase-coupled transmembrane transporter activity"/>
    <property type="evidence" value="ECO:0007669"/>
    <property type="project" value="InterPro"/>
</dbReference>
<dbReference type="EMBL" id="WISZ01000064">
    <property type="protein sequence ID" value="MQX08024.1"/>
    <property type="molecule type" value="Genomic_DNA"/>
</dbReference>
<comment type="subcellular location">
    <subcellularLocation>
        <location evidence="1">Endomembrane system</location>
    </subcellularLocation>
    <subcellularLocation>
        <location evidence="2">Periplasm</location>
    </subcellularLocation>
</comment>
<dbReference type="SUPFAM" id="SSF53850">
    <property type="entry name" value="Periplasmic binding protein-like II"/>
    <property type="match status" value="1"/>
</dbReference>
<sequence>MNEFLSRVRRLFVTMIAVGLCAFGTTAVRAQDLRIRIGHFPNVTHAQALVARNFERQGRNWYADRLGPKIKVEWYAYNAGPSAMEAIFAESIDLTYVGPNPAINAYARSGGREIRIVAGSVNGGSALVVQPDESLASAADFRGKRIATPQFGNTQDVAARAWLLAGGLRITQAGGDAQVVPTANPEQLSLFKTGQLDAVWTVEPWVSRLEMEAGGRILVEEKNAITTVLVARAAFLAKHRDLVRRFVEAHRDLSDWIKHHPLDAQRMIRDELKASFRVSMSPELIARAWARMSVTSEISRSALQTFVTKAQQVGFLREMPELSRLIEVP</sequence>
<gene>
    <name evidence="9" type="ORF">GHK48_06775</name>
</gene>
<dbReference type="GO" id="GO:0042597">
    <property type="term" value="C:periplasmic space"/>
    <property type="evidence" value="ECO:0007669"/>
    <property type="project" value="UniProtKB-SubCell"/>
</dbReference>
<dbReference type="Pfam" id="PF13379">
    <property type="entry name" value="NMT1_2"/>
    <property type="match status" value="1"/>
</dbReference>
<keyword evidence="5" id="KW-1003">Cell membrane</keyword>
<dbReference type="NCBIfam" id="TIGR01728">
    <property type="entry name" value="SsuA_fam"/>
    <property type="match status" value="1"/>
</dbReference>
<evidence type="ECO:0000256" key="1">
    <source>
        <dbReference type="ARBA" id="ARBA00004308"/>
    </source>
</evidence>
<evidence type="ECO:0000256" key="5">
    <source>
        <dbReference type="ARBA" id="ARBA00022475"/>
    </source>
</evidence>
<keyword evidence="6" id="KW-0997">Cell inner membrane</keyword>
<accession>A0A844A4I8</accession>
<evidence type="ECO:0000256" key="7">
    <source>
        <dbReference type="ARBA" id="ARBA00022729"/>
    </source>
</evidence>
<dbReference type="Gene3D" id="3.40.190.10">
    <property type="entry name" value="Periplasmic binding protein-like II"/>
    <property type="match status" value="2"/>
</dbReference>
<dbReference type="PANTHER" id="PTHR30024:SF47">
    <property type="entry name" value="TAURINE-BINDING PERIPLASMIC PROTEIN"/>
    <property type="match status" value="1"/>
</dbReference>
<evidence type="ECO:0000256" key="3">
    <source>
        <dbReference type="ARBA" id="ARBA00010742"/>
    </source>
</evidence>
<keyword evidence="7" id="KW-0732">Signal</keyword>
<keyword evidence="4" id="KW-0813">Transport</keyword>
<dbReference type="PANTHER" id="PTHR30024">
    <property type="entry name" value="ALIPHATIC SULFONATES-BINDING PROTEIN-RELATED"/>
    <property type="match status" value="1"/>
</dbReference>
<dbReference type="InterPro" id="IPR044527">
    <property type="entry name" value="NrtA/CpmA_ABC-bd_dom"/>
</dbReference>
<protein>
    <submittedName>
        <fullName evidence="9">Aliphatic sulfonate ABC transporter substrate-binding protein</fullName>
    </submittedName>
</protein>
<dbReference type="Proteomes" id="UP000466694">
    <property type="component" value="Unassembled WGS sequence"/>
</dbReference>